<gene>
    <name evidence="1" type="ORF">KFK09_015612</name>
</gene>
<name>A0A8T3B598_DENNO</name>
<reference evidence="1" key="1">
    <citation type="journal article" date="2022" name="Front. Genet.">
        <title>Chromosome-Scale Assembly of the Dendrobium nobile Genome Provides Insights Into the Molecular Mechanism of the Biosynthesis of the Medicinal Active Ingredient of Dendrobium.</title>
        <authorList>
            <person name="Xu Q."/>
            <person name="Niu S.-C."/>
            <person name="Li K.-L."/>
            <person name="Zheng P.-J."/>
            <person name="Zhang X.-J."/>
            <person name="Jia Y."/>
            <person name="Liu Y."/>
            <person name="Niu Y.-X."/>
            <person name="Yu L.-H."/>
            <person name="Chen D.-F."/>
            <person name="Zhang G.-Q."/>
        </authorList>
    </citation>
    <scope>NUCLEOTIDE SEQUENCE</scope>
    <source>
        <tissue evidence="1">Leaf</tissue>
    </source>
</reference>
<protein>
    <submittedName>
        <fullName evidence="1">Uncharacterized protein</fullName>
    </submittedName>
</protein>
<sequence>MGKRKKKKNRFIIKGQDPSLPCLHDRNLSSTLIRMYHVRIETPQARDGDDNKLSDEQSGTFFFGTFRPIKTDSHTHRIHKTQTQYLLVGSLNSQPTDQSELCAIEAPPANLAYLSLHRVAIWHFRFTFFGTNHHHTHF</sequence>
<dbReference type="Proteomes" id="UP000829196">
    <property type="component" value="Unassembled WGS sequence"/>
</dbReference>
<evidence type="ECO:0000313" key="1">
    <source>
        <dbReference type="EMBL" id="KAI0504660.1"/>
    </source>
</evidence>
<organism evidence="1 2">
    <name type="scientific">Dendrobium nobile</name>
    <name type="common">Orchid</name>
    <dbReference type="NCBI Taxonomy" id="94219"/>
    <lineage>
        <taxon>Eukaryota</taxon>
        <taxon>Viridiplantae</taxon>
        <taxon>Streptophyta</taxon>
        <taxon>Embryophyta</taxon>
        <taxon>Tracheophyta</taxon>
        <taxon>Spermatophyta</taxon>
        <taxon>Magnoliopsida</taxon>
        <taxon>Liliopsida</taxon>
        <taxon>Asparagales</taxon>
        <taxon>Orchidaceae</taxon>
        <taxon>Epidendroideae</taxon>
        <taxon>Malaxideae</taxon>
        <taxon>Dendrobiinae</taxon>
        <taxon>Dendrobium</taxon>
    </lineage>
</organism>
<dbReference type="AlphaFoldDB" id="A0A8T3B598"/>
<accession>A0A8T3B598</accession>
<keyword evidence="2" id="KW-1185">Reference proteome</keyword>
<dbReference type="EMBL" id="JAGYWB010000011">
    <property type="protein sequence ID" value="KAI0504660.1"/>
    <property type="molecule type" value="Genomic_DNA"/>
</dbReference>
<evidence type="ECO:0000313" key="2">
    <source>
        <dbReference type="Proteomes" id="UP000829196"/>
    </source>
</evidence>
<proteinExistence type="predicted"/>
<comment type="caution">
    <text evidence="1">The sequence shown here is derived from an EMBL/GenBank/DDBJ whole genome shotgun (WGS) entry which is preliminary data.</text>
</comment>